<proteinExistence type="predicted"/>
<evidence type="ECO:0000259" key="1">
    <source>
        <dbReference type="PROSITE" id="PS51194"/>
    </source>
</evidence>
<dbReference type="InterPro" id="IPR050742">
    <property type="entry name" value="Helicase_Restrict-Modif_Enz"/>
</dbReference>
<dbReference type="GO" id="GO:0004386">
    <property type="term" value="F:helicase activity"/>
    <property type="evidence" value="ECO:0007669"/>
    <property type="project" value="UniProtKB-KW"/>
</dbReference>
<sequence>MLRRWQAECVDAAIEKYESGKGSHFLCLATPGAGKTVMAANVASRLFNQGLIDYVLCFSPSLIVAEGMKSTFGWVLDCSFNGSIGAVGGSYTYQGLLYFHEDFWRIFKKYRVLVVFDEIHHCAGTNFLDANAWGLEVLTNIQEHATYTLALTGTPWRSDKTPITLSSYSTPDQKLMVDYSYGLYDAVVDGVCRRPKLVLIDSNDITLKRDNDVKRYTSFKAFFAEESLPYSYLIFQKSAIKYVLRQGCKKLEEIRLQNPNAAGLVVASSVKHANEIHQLLVSELGQTASLVTYRHDDPLNEIRAFRSGKTKWIVSVGMISEGTDIPRLQVCCHLSTVKTELYFRQVLGRILRVNGEPNNEAWLFTLSEERLTDFAHRVIEELPEEYACLPDSNQSLASVITMGSNLWASDAKPCGRERELLLGGVCSIDALKVVSDDVVRNISIKINGFRQQVIDSFEM</sequence>
<dbReference type="EMBL" id="JAJUBC010000048">
    <property type="protein sequence ID" value="MDD1796257.1"/>
    <property type="molecule type" value="Genomic_DNA"/>
</dbReference>
<dbReference type="Pfam" id="PF00271">
    <property type="entry name" value="Helicase_C"/>
    <property type="match status" value="1"/>
</dbReference>
<comment type="caution">
    <text evidence="2">The sequence shown here is derived from an EMBL/GenBank/DDBJ whole genome shotgun (WGS) entry which is preliminary data.</text>
</comment>
<keyword evidence="2" id="KW-0547">Nucleotide-binding</keyword>
<keyword evidence="3" id="KW-1185">Reference proteome</keyword>
<dbReference type="Proteomes" id="UP001149400">
    <property type="component" value="Unassembled WGS sequence"/>
</dbReference>
<name>A0ABT5R9T0_9GAMM</name>
<keyword evidence="2" id="KW-0067">ATP-binding</keyword>
<dbReference type="SUPFAM" id="SSF52540">
    <property type="entry name" value="P-loop containing nucleoside triphosphate hydrolases"/>
    <property type="match status" value="2"/>
</dbReference>
<dbReference type="PANTHER" id="PTHR47396">
    <property type="entry name" value="TYPE I RESTRICTION ENZYME ECOKI R PROTEIN"/>
    <property type="match status" value="1"/>
</dbReference>
<organism evidence="2 3">
    <name type="scientific">Enterovibrio gelatinilyticus</name>
    <dbReference type="NCBI Taxonomy" id="2899819"/>
    <lineage>
        <taxon>Bacteria</taxon>
        <taxon>Pseudomonadati</taxon>
        <taxon>Pseudomonadota</taxon>
        <taxon>Gammaproteobacteria</taxon>
        <taxon>Vibrionales</taxon>
        <taxon>Vibrionaceae</taxon>
        <taxon>Enterovibrio</taxon>
    </lineage>
</organism>
<evidence type="ECO:0000313" key="3">
    <source>
        <dbReference type="Proteomes" id="UP001149400"/>
    </source>
</evidence>
<feature type="domain" description="Helicase C-terminal" evidence="1">
    <location>
        <begin position="243"/>
        <end position="397"/>
    </location>
</feature>
<keyword evidence="2" id="KW-0347">Helicase</keyword>
<keyword evidence="2" id="KW-0378">Hydrolase</keyword>
<dbReference type="PROSITE" id="PS51194">
    <property type="entry name" value="HELICASE_CTER"/>
    <property type="match status" value="1"/>
</dbReference>
<gene>
    <name evidence="2" type="ORF">LRP50_24355</name>
</gene>
<dbReference type="RefSeq" id="WP_274167010.1">
    <property type="nucleotide sequence ID" value="NZ_JAJUBC010000048.1"/>
</dbReference>
<dbReference type="PANTHER" id="PTHR47396:SF1">
    <property type="entry name" value="ATP-DEPENDENT HELICASE IRC3-RELATED"/>
    <property type="match status" value="1"/>
</dbReference>
<accession>A0ABT5R9T0</accession>
<evidence type="ECO:0000313" key="2">
    <source>
        <dbReference type="EMBL" id="MDD1796257.1"/>
    </source>
</evidence>
<protein>
    <submittedName>
        <fullName evidence="2">DEAD/DEAH box helicase family protein</fullName>
    </submittedName>
</protein>
<dbReference type="InterPro" id="IPR006935">
    <property type="entry name" value="Helicase/UvrB_N"/>
</dbReference>
<dbReference type="Pfam" id="PF04851">
    <property type="entry name" value="ResIII"/>
    <property type="match status" value="1"/>
</dbReference>
<reference evidence="2" key="1">
    <citation type="submission" date="2021-12" db="EMBL/GenBank/DDBJ databases">
        <title>Enterovibrio ZSDZ35 sp. nov. and Enterovibrio ZSDZ42 sp. nov., isolated from coastal seawater in Qingdao.</title>
        <authorList>
            <person name="Zhang P."/>
        </authorList>
    </citation>
    <scope>NUCLEOTIDE SEQUENCE</scope>
    <source>
        <strain evidence="2">ZSDZ42</strain>
    </source>
</reference>
<dbReference type="InterPro" id="IPR027417">
    <property type="entry name" value="P-loop_NTPase"/>
</dbReference>
<dbReference type="Gene3D" id="3.40.50.300">
    <property type="entry name" value="P-loop containing nucleotide triphosphate hydrolases"/>
    <property type="match status" value="2"/>
</dbReference>
<dbReference type="InterPro" id="IPR001650">
    <property type="entry name" value="Helicase_C-like"/>
</dbReference>